<dbReference type="PIRSF" id="PIRSF006276">
    <property type="entry name" value="UspA"/>
    <property type="match status" value="1"/>
</dbReference>
<evidence type="ECO:0000259" key="7">
    <source>
        <dbReference type="Pfam" id="PF00582"/>
    </source>
</evidence>
<reference evidence="8" key="1">
    <citation type="submission" date="2020-01" db="EMBL/GenBank/DDBJ databases">
        <authorList>
            <person name="Meier V. D."/>
            <person name="Meier V D."/>
        </authorList>
    </citation>
    <scope>NUCLEOTIDE SEQUENCE</scope>
    <source>
        <strain evidence="8">HLG_WM_MAG_09</strain>
    </source>
</reference>
<feature type="domain" description="UspA" evidence="7">
    <location>
        <begin position="3"/>
        <end position="149"/>
    </location>
</feature>
<dbReference type="CDD" id="cd00293">
    <property type="entry name" value="USP-like"/>
    <property type="match status" value="1"/>
</dbReference>
<evidence type="ECO:0000256" key="1">
    <source>
        <dbReference type="ARBA" id="ARBA00004496"/>
    </source>
</evidence>
<dbReference type="InterPro" id="IPR006015">
    <property type="entry name" value="Universal_stress_UspA"/>
</dbReference>
<dbReference type="PANTHER" id="PTHR46268">
    <property type="entry name" value="STRESS RESPONSE PROTEIN NHAX"/>
    <property type="match status" value="1"/>
</dbReference>
<dbReference type="EMBL" id="CACVAT010000493">
    <property type="protein sequence ID" value="CAA6829068.1"/>
    <property type="molecule type" value="Genomic_DNA"/>
</dbReference>
<dbReference type="Pfam" id="PF00582">
    <property type="entry name" value="Usp"/>
    <property type="match status" value="1"/>
</dbReference>
<dbReference type="InterPro" id="IPR006016">
    <property type="entry name" value="UspA"/>
</dbReference>
<evidence type="ECO:0000313" key="8">
    <source>
        <dbReference type="EMBL" id="CAA6829068.1"/>
    </source>
</evidence>
<proteinExistence type="inferred from homology"/>
<dbReference type="SUPFAM" id="SSF52402">
    <property type="entry name" value="Adenine nucleotide alpha hydrolases-like"/>
    <property type="match status" value="1"/>
</dbReference>
<dbReference type="AlphaFoldDB" id="A0A6S6UBC7"/>
<keyword evidence="6" id="KW-0175">Coiled coil</keyword>
<comment type="subunit">
    <text evidence="3">Homodimer.</text>
</comment>
<sequence>MSYQNIIVAVDNDESNEQICERAYALAKGLGAQLNLIFVQEPLPPLASTGAVGGVPFPLETGDEEYQETLKNAKETLAELAERYNDVVNYHKVIEAMGTPDALHAEANQSKADLIVAGSHGRHGLSLLFHGSTTNALLHDAPCDVLAVRIAEAA</sequence>
<organism evidence="8">
    <name type="scientific">uncultured Thiotrichaceae bacterium</name>
    <dbReference type="NCBI Taxonomy" id="298394"/>
    <lineage>
        <taxon>Bacteria</taxon>
        <taxon>Pseudomonadati</taxon>
        <taxon>Pseudomonadota</taxon>
        <taxon>Gammaproteobacteria</taxon>
        <taxon>Thiotrichales</taxon>
        <taxon>Thiotrichaceae</taxon>
        <taxon>environmental samples</taxon>
    </lineage>
</organism>
<dbReference type="Gene3D" id="3.40.50.620">
    <property type="entry name" value="HUPs"/>
    <property type="match status" value="1"/>
</dbReference>
<dbReference type="PRINTS" id="PR01438">
    <property type="entry name" value="UNVRSLSTRESS"/>
</dbReference>
<name>A0A6S6UBC7_9GAMM</name>
<dbReference type="InterPro" id="IPR014729">
    <property type="entry name" value="Rossmann-like_a/b/a_fold"/>
</dbReference>
<protein>
    <recommendedName>
        <fullName evidence="5">Universal stress protein</fullName>
    </recommendedName>
</protein>
<evidence type="ECO:0000256" key="3">
    <source>
        <dbReference type="ARBA" id="ARBA00011738"/>
    </source>
</evidence>
<evidence type="ECO:0000256" key="4">
    <source>
        <dbReference type="ARBA" id="ARBA00022490"/>
    </source>
</evidence>
<evidence type="ECO:0000256" key="5">
    <source>
        <dbReference type="PIRNR" id="PIRNR006276"/>
    </source>
</evidence>
<feature type="coiled-coil region" evidence="6">
    <location>
        <begin position="63"/>
        <end position="90"/>
    </location>
</feature>
<keyword evidence="4 5" id="KW-0963">Cytoplasm</keyword>
<dbReference type="GO" id="GO:0005737">
    <property type="term" value="C:cytoplasm"/>
    <property type="evidence" value="ECO:0007669"/>
    <property type="project" value="UniProtKB-SubCell"/>
</dbReference>
<comment type="subcellular location">
    <subcellularLocation>
        <location evidence="1 5">Cytoplasm</location>
    </subcellularLocation>
</comment>
<dbReference type="PANTHER" id="PTHR46268:SF23">
    <property type="entry name" value="UNIVERSAL STRESS PROTEIN A-RELATED"/>
    <property type="match status" value="1"/>
</dbReference>
<comment type="similarity">
    <text evidence="2 5">Belongs to the universal stress protein A family.</text>
</comment>
<gene>
    <name evidence="8" type="ORF">HELGO_WM52627</name>
</gene>
<accession>A0A6S6UBC7</accession>
<evidence type="ECO:0000256" key="2">
    <source>
        <dbReference type="ARBA" id="ARBA00008791"/>
    </source>
</evidence>
<evidence type="ECO:0000256" key="6">
    <source>
        <dbReference type="SAM" id="Coils"/>
    </source>
</evidence>